<dbReference type="AlphaFoldDB" id="A0AAW2JNY2"/>
<accession>A0AAW2JNY2</accession>
<proteinExistence type="predicted"/>
<comment type="caution">
    <text evidence="1">The sequence shown here is derived from an EMBL/GenBank/DDBJ whole genome shotgun (WGS) entry which is preliminary data.</text>
</comment>
<dbReference type="EMBL" id="JACGWJ010000032">
    <property type="protein sequence ID" value="KAL0296252.1"/>
    <property type="molecule type" value="Genomic_DNA"/>
</dbReference>
<protein>
    <submittedName>
        <fullName evidence="1">Protein NPG1</fullName>
    </submittedName>
</protein>
<evidence type="ECO:0000313" key="1">
    <source>
        <dbReference type="EMBL" id="KAL0296252.1"/>
    </source>
</evidence>
<reference evidence="1" key="1">
    <citation type="submission" date="2020-06" db="EMBL/GenBank/DDBJ databases">
        <authorList>
            <person name="Li T."/>
            <person name="Hu X."/>
            <person name="Zhang T."/>
            <person name="Song X."/>
            <person name="Zhang H."/>
            <person name="Dai N."/>
            <person name="Sheng W."/>
            <person name="Hou X."/>
            <person name="Wei L."/>
        </authorList>
    </citation>
    <scope>NUCLEOTIDE SEQUENCE</scope>
    <source>
        <strain evidence="1">G02</strain>
        <tissue evidence="1">Leaf</tissue>
    </source>
</reference>
<sequence length="77" mass="8377">ERGLGLEMAEGESSNLSQPECDASVRQFSANGISMQTSEVEAKLDEGNIQEAESALRDGLSLNFEVGYVKQKSCFIF</sequence>
<gene>
    <name evidence="1" type="ORF">Sradi_6677300</name>
</gene>
<reference evidence="1" key="2">
    <citation type="journal article" date="2024" name="Plant">
        <title>Genomic evolution and insights into agronomic trait innovations of Sesamum species.</title>
        <authorList>
            <person name="Miao H."/>
            <person name="Wang L."/>
            <person name="Qu L."/>
            <person name="Liu H."/>
            <person name="Sun Y."/>
            <person name="Le M."/>
            <person name="Wang Q."/>
            <person name="Wei S."/>
            <person name="Zheng Y."/>
            <person name="Lin W."/>
            <person name="Duan Y."/>
            <person name="Cao H."/>
            <person name="Xiong S."/>
            <person name="Wang X."/>
            <person name="Wei L."/>
            <person name="Li C."/>
            <person name="Ma Q."/>
            <person name="Ju M."/>
            <person name="Zhao R."/>
            <person name="Li G."/>
            <person name="Mu C."/>
            <person name="Tian Q."/>
            <person name="Mei H."/>
            <person name="Zhang T."/>
            <person name="Gao T."/>
            <person name="Zhang H."/>
        </authorList>
    </citation>
    <scope>NUCLEOTIDE SEQUENCE</scope>
    <source>
        <strain evidence="1">G02</strain>
    </source>
</reference>
<organism evidence="1">
    <name type="scientific">Sesamum radiatum</name>
    <name type="common">Black benniseed</name>
    <dbReference type="NCBI Taxonomy" id="300843"/>
    <lineage>
        <taxon>Eukaryota</taxon>
        <taxon>Viridiplantae</taxon>
        <taxon>Streptophyta</taxon>
        <taxon>Embryophyta</taxon>
        <taxon>Tracheophyta</taxon>
        <taxon>Spermatophyta</taxon>
        <taxon>Magnoliopsida</taxon>
        <taxon>eudicotyledons</taxon>
        <taxon>Gunneridae</taxon>
        <taxon>Pentapetalae</taxon>
        <taxon>asterids</taxon>
        <taxon>lamiids</taxon>
        <taxon>Lamiales</taxon>
        <taxon>Pedaliaceae</taxon>
        <taxon>Sesamum</taxon>
    </lineage>
</organism>
<feature type="non-terminal residue" evidence="1">
    <location>
        <position position="1"/>
    </location>
</feature>
<name>A0AAW2JNY2_SESRA</name>